<protein>
    <submittedName>
        <fullName evidence="1">Uncharacterized protein</fullName>
    </submittedName>
</protein>
<accession>A0A450YU80</accession>
<evidence type="ECO:0000313" key="1">
    <source>
        <dbReference type="EMBL" id="VFK45065.1"/>
    </source>
</evidence>
<dbReference type="AlphaFoldDB" id="A0A450YU80"/>
<sequence>MGNESTRTKVYNGIGFDKETRPENTVDTVSVIKLTQFDVEISRTEISNLETFDPLCKHVFETAYATDTVYFIIGCGKYIDRAEHFYLKNSPPGPRIEEDLLNGQPMATMRQIDRYKRETVGNRNLHLTVRTPSQ</sequence>
<reference evidence="1" key="1">
    <citation type="submission" date="2019-02" db="EMBL/GenBank/DDBJ databases">
        <authorList>
            <person name="Gruber-Vodicka R. H."/>
            <person name="Seah K. B. B."/>
        </authorList>
    </citation>
    <scope>NUCLEOTIDE SEQUENCE</scope>
    <source>
        <strain evidence="1">BECK_BZ125</strain>
    </source>
</reference>
<organism evidence="1">
    <name type="scientific">Candidatus Kentrum sp. TC</name>
    <dbReference type="NCBI Taxonomy" id="2126339"/>
    <lineage>
        <taxon>Bacteria</taxon>
        <taxon>Pseudomonadati</taxon>
        <taxon>Pseudomonadota</taxon>
        <taxon>Gammaproteobacteria</taxon>
        <taxon>Candidatus Kentrum</taxon>
    </lineage>
</organism>
<gene>
    <name evidence="1" type="ORF">BECKTC1821E_GA0114239_104219</name>
</gene>
<dbReference type="EMBL" id="CAADFT010000042">
    <property type="protein sequence ID" value="VFK45065.1"/>
    <property type="molecule type" value="Genomic_DNA"/>
</dbReference>
<proteinExistence type="predicted"/>
<name>A0A450YU80_9GAMM</name>